<evidence type="ECO:0000256" key="2">
    <source>
        <dbReference type="ARBA" id="ARBA00023125"/>
    </source>
</evidence>
<dbReference type="PANTHER" id="PTHR30204">
    <property type="entry name" value="REDOX-CYCLING DRUG-SENSING TRANSCRIPTIONAL ACTIVATOR SOXR"/>
    <property type="match status" value="1"/>
</dbReference>
<keyword evidence="3" id="KW-0804">Transcription</keyword>
<dbReference type="SUPFAM" id="SSF46955">
    <property type="entry name" value="Putative DNA-binding domain"/>
    <property type="match status" value="1"/>
</dbReference>
<feature type="coiled-coil region" evidence="4">
    <location>
        <begin position="88"/>
        <end position="122"/>
    </location>
</feature>
<dbReference type="PRINTS" id="PR00040">
    <property type="entry name" value="HTHMERR"/>
</dbReference>
<organism evidence="6 7">
    <name type="scientific">Cohnella cellulosilytica</name>
    <dbReference type="NCBI Taxonomy" id="986710"/>
    <lineage>
        <taxon>Bacteria</taxon>
        <taxon>Bacillati</taxon>
        <taxon>Bacillota</taxon>
        <taxon>Bacilli</taxon>
        <taxon>Bacillales</taxon>
        <taxon>Paenibacillaceae</taxon>
        <taxon>Cohnella</taxon>
    </lineage>
</organism>
<evidence type="ECO:0000313" key="7">
    <source>
        <dbReference type="Proteomes" id="UP001596378"/>
    </source>
</evidence>
<dbReference type="Proteomes" id="UP001596378">
    <property type="component" value="Unassembled WGS sequence"/>
</dbReference>
<reference evidence="7" key="1">
    <citation type="journal article" date="2019" name="Int. J. Syst. Evol. Microbiol.">
        <title>The Global Catalogue of Microorganisms (GCM) 10K type strain sequencing project: providing services to taxonomists for standard genome sequencing and annotation.</title>
        <authorList>
            <consortium name="The Broad Institute Genomics Platform"/>
            <consortium name="The Broad Institute Genome Sequencing Center for Infectious Disease"/>
            <person name="Wu L."/>
            <person name="Ma J."/>
        </authorList>
    </citation>
    <scope>NUCLEOTIDE SEQUENCE [LARGE SCALE GENOMIC DNA]</scope>
    <source>
        <strain evidence="7">KCTC 12907</strain>
    </source>
</reference>
<dbReference type="PANTHER" id="PTHR30204:SF94">
    <property type="entry name" value="HEAVY METAL-DEPENDENT TRANSCRIPTIONAL REGULATOR HI_0293-RELATED"/>
    <property type="match status" value="1"/>
</dbReference>
<name>A0ABW2FMY0_9BACL</name>
<protein>
    <submittedName>
        <fullName evidence="6">MerR family transcriptional regulator</fullName>
    </submittedName>
</protein>
<keyword evidence="2" id="KW-0238">DNA-binding</keyword>
<dbReference type="PROSITE" id="PS50937">
    <property type="entry name" value="HTH_MERR_2"/>
    <property type="match status" value="1"/>
</dbReference>
<comment type="caution">
    <text evidence="6">The sequence shown here is derived from an EMBL/GenBank/DDBJ whole genome shotgun (WGS) entry which is preliminary data.</text>
</comment>
<dbReference type="Pfam" id="PF13411">
    <property type="entry name" value="MerR_1"/>
    <property type="match status" value="1"/>
</dbReference>
<dbReference type="EMBL" id="JBHTAI010000038">
    <property type="protein sequence ID" value="MFC7153609.1"/>
    <property type="molecule type" value="Genomic_DNA"/>
</dbReference>
<dbReference type="InterPro" id="IPR047057">
    <property type="entry name" value="MerR_fam"/>
</dbReference>
<keyword evidence="7" id="KW-1185">Reference proteome</keyword>
<evidence type="ECO:0000313" key="6">
    <source>
        <dbReference type="EMBL" id="MFC7153609.1"/>
    </source>
</evidence>
<dbReference type="SMART" id="SM00422">
    <property type="entry name" value="HTH_MERR"/>
    <property type="match status" value="1"/>
</dbReference>
<accession>A0ABW2FMY0</accession>
<feature type="domain" description="HTH merR-type" evidence="5">
    <location>
        <begin position="1"/>
        <end position="68"/>
    </location>
</feature>
<dbReference type="CDD" id="cd01282">
    <property type="entry name" value="HTH_MerR-like_sg3"/>
    <property type="match status" value="1"/>
</dbReference>
<gene>
    <name evidence="6" type="ORF">ACFQMJ_34210</name>
</gene>
<keyword evidence="4" id="KW-0175">Coiled coil</keyword>
<proteinExistence type="predicted"/>
<dbReference type="Gene3D" id="1.10.1660.10">
    <property type="match status" value="1"/>
</dbReference>
<keyword evidence="1" id="KW-0805">Transcription regulation</keyword>
<evidence type="ECO:0000256" key="3">
    <source>
        <dbReference type="ARBA" id="ARBA00023163"/>
    </source>
</evidence>
<dbReference type="InterPro" id="IPR009061">
    <property type="entry name" value="DNA-bd_dom_put_sf"/>
</dbReference>
<evidence type="ECO:0000259" key="5">
    <source>
        <dbReference type="PROSITE" id="PS50937"/>
    </source>
</evidence>
<dbReference type="RefSeq" id="WP_378050446.1">
    <property type="nucleotide sequence ID" value="NZ_JBHMDN010000026.1"/>
</dbReference>
<evidence type="ECO:0000256" key="4">
    <source>
        <dbReference type="SAM" id="Coils"/>
    </source>
</evidence>
<evidence type="ECO:0000256" key="1">
    <source>
        <dbReference type="ARBA" id="ARBA00023015"/>
    </source>
</evidence>
<dbReference type="InterPro" id="IPR000551">
    <property type="entry name" value="MerR-type_HTH_dom"/>
</dbReference>
<sequence length="126" mass="14440">MQIGELSAKTGVSVRSLRYYEQRKLLTSVRGSNGYREYSSLAVEQVRTIRLYLALGLTTEQIAGFLHCVLINEEAFCREVLPTYESKLREIDAQMVELSQIRANLEDRIRSIRKQNEQAEGGEAER</sequence>